<dbReference type="SUPFAM" id="SSF111331">
    <property type="entry name" value="NAD kinase/diacylglycerol kinase-like"/>
    <property type="match status" value="1"/>
</dbReference>
<dbReference type="PANTHER" id="PTHR12358">
    <property type="entry name" value="SPHINGOSINE KINASE"/>
    <property type="match status" value="1"/>
</dbReference>
<keyword evidence="4" id="KW-0067">ATP-binding</keyword>
<evidence type="ECO:0000313" key="7">
    <source>
        <dbReference type="Proteomes" id="UP000547011"/>
    </source>
</evidence>
<dbReference type="Pfam" id="PF19279">
    <property type="entry name" value="YegS_C"/>
    <property type="match status" value="1"/>
</dbReference>
<dbReference type="PANTHER" id="PTHR12358:SF106">
    <property type="entry name" value="LIPID KINASE YEGS"/>
    <property type="match status" value="1"/>
</dbReference>
<protein>
    <submittedName>
        <fullName evidence="6">Diacylglycerol kinase family enzyme</fullName>
    </submittedName>
</protein>
<dbReference type="GO" id="GO:0004143">
    <property type="term" value="F:ATP-dependent diacylglycerol kinase activity"/>
    <property type="evidence" value="ECO:0007669"/>
    <property type="project" value="TreeGrafter"/>
</dbReference>
<dbReference type="AlphaFoldDB" id="A0A7W6INH5"/>
<evidence type="ECO:0000256" key="1">
    <source>
        <dbReference type="ARBA" id="ARBA00022679"/>
    </source>
</evidence>
<name>A0A7W6INH5_9HYPH</name>
<dbReference type="GO" id="GO:0005886">
    <property type="term" value="C:plasma membrane"/>
    <property type="evidence" value="ECO:0007669"/>
    <property type="project" value="TreeGrafter"/>
</dbReference>
<dbReference type="GO" id="GO:0005524">
    <property type="term" value="F:ATP binding"/>
    <property type="evidence" value="ECO:0007669"/>
    <property type="project" value="UniProtKB-KW"/>
</dbReference>
<dbReference type="InterPro" id="IPR050187">
    <property type="entry name" value="Lipid_Phosphate_FormReg"/>
</dbReference>
<dbReference type="Gene3D" id="2.60.200.40">
    <property type="match status" value="1"/>
</dbReference>
<organism evidence="6 7">
    <name type="scientific">Devosia subaequoris</name>
    <dbReference type="NCBI Taxonomy" id="395930"/>
    <lineage>
        <taxon>Bacteria</taxon>
        <taxon>Pseudomonadati</taxon>
        <taxon>Pseudomonadota</taxon>
        <taxon>Alphaproteobacteria</taxon>
        <taxon>Hyphomicrobiales</taxon>
        <taxon>Devosiaceae</taxon>
        <taxon>Devosia</taxon>
    </lineage>
</organism>
<keyword evidence="7" id="KW-1185">Reference proteome</keyword>
<evidence type="ECO:0000313" key="6">
    <source>
        <dbReference type="EMBL" id="MBB4052877.1"/>
    </source>
</evidence>
<dbReference type="InterPro" id="IPR045540">
    <property type="entry name" value="YegS/DAGK_C"/>
</dbReference>
<sequence>MSDRRYYVLLNEKSGTAHALGVTRETLSDLFSSNGIHATIDADCNRSMSARVTDALASDAHVIVAAGGDGTVTALAGALVGVDKDLAILPLGTFNAVAKDLHLPLDLPAAVAALAHGNRQRIDVAEVNGRIFMQKVVIGLIPGLAAGRELIRGQESLAAKLAFIRHIFRRLARARRMAVILDSGEGARRIERVQSLAVACDSYDEGLGKFFSRQDLNQGTLTLYLLHHFTAGDFFRLLIGMLMGRWRDDEALSMESVREVTIKVKKRAINVMIDGEVEMFETPLNFRILPQALSVLVPARESEELEVTEAPA</sequence>
<dbReference type="EMBL" id="JACIEW010000005">
    <property type="protein sequence ID" value="MBB4052877.1"/>
    <property type="molecule type" value="Genomic_DNA"/>
</dbReference>
<dbReference type="PROSITE" id="PS50146">
    <property type="entry name" value="DAGK"/>
    <property type="match status" value="1"/>
</dbReference>
<dbReference type="InterPro" id="IPR017438">
    <property type="entry name" value="ATP-NAD_kinase_N"/>
</dbReference>
<evidence type="ECO:0000256" key="4">
    <source>
        <dbReference type="ARBA" id="ARBA00022840"/>
    </source>
</evidence>
<dbReference type="InterPro" id="IPR016064">
    <property type="entry name" value="NAD/diacylglycerol_kinase_sf"/>
</dbReference>
<keyword evidence="2" id="KW-0547">Nucleotide-binding</keyword>
<dbReference type="Gene3D" id="3.40.50.10330">
    <property type="entry name" value="Probable inorganic polyphosphate/atp-NAD kinase, domain 1"/>
    <property type="match status" value="1"/>
</dbReference>
<accession>A0A7W6INH5</accession>
<evidence type="ECO:0000256" key="3">
    <source>
        <dbReference type="ARBA" id="ARBA00022777"/>
    </source>
</evidence>
<dbReference type="Pfam" id="PF00781">
    <property type="entry name" value="DAGK_cat"/>
    <property type="match status" value="1"/>
</dbReference>
<dbReference type="Proteomes" id="UP000547011">
    <property type="component" value="Unassembled WGS sequence"/>
</dbReference>
<dbReference type="InterPro" id="IPR001206">
    <property type="entry name" value="Diacylglycerol_kinase_cat_dom"/>
</dbReference>
<keyword evidence="1" id="KW-0808">Transferase</keyword>
<keyword evidence="3 6" id="KW-0418">Kinase</keyword>
<dbReference type="RefSeq" id="WP_183311665.1">
    <property type="nucleotide sequence ID" value="NZ_JACIEW010000005.1"/>
</dbReference>
<evidence type="ECO:0000259" key="5">
    <source>
        <dbReference type="PROSITE" id="PS50146"/>
    </source>
</evidence>
<feature type="domain" description="DAGKc" evidence="5">
    <location>
        <begin position="1"/>
        <end position="131"/>
    </location>
</feature>
<evidence type="ECO:0000256" key="2">
    <source>
        <dbReference type="ARBA" id="ARBA00022741"/>
    </source>
</evidence>
<comment type="caution">
    <text evidence="6">The sequence shown here is derived from an EMBL/GenBank/DDBJ whole genome shotgun (WGS) entry which is preliminary data.</text>
</comment>
<gene>
    <name evidence="6" type="ORF">GGR20_002525</name>
</gene>
<reference evidence="6 7" key="1">
    <citation type="submission" date="2020-08" db="EMBL/GenBank/DDBJ databases">
        <title>Genomic Encyclopedia of Type Strains, Phase IV (KMG-IV): sequencing the most valuable type-strain genomes for metagenomic binning, comparative biology and taxonomic classification.</title>
        <authorList>
            <person name="Goeker M."/>
        </authorList>
    </citation>
    <scope>NUCLEOTIDE SEQUENCE [LARGE SCALE GENOMIC DNA]</scope>
    <source>
        <strain evidence="6 7">DSM 23447</strain>
    </source>
</reference>
<proteinExistence type="predicted"/>